<dbReference type="STRING" id="37992.A0A4Z0YKC8"/>
<feature type="region of interest" description="Disordered" evidence="1">
    <location>
        <begin position="62"/>
        <end position="81"/>
    </location>
</feature>
<evidence type="ECO:0000313" key="2">
    <source>
        <dbReference type="EMBL" id="TGJ79821.1"/>
    </source>
</evidence>
<organism evidence="2 3">
    <name type="scientific">Xylaria hypoxylon</name>
    <dbReference type="NCBI Taxonomy" id="37992"/>
    <lineage>
        <taxon>Eukaryota</taxon>
        <taxon>Fungi</taxon>
        <taxon>Dikarya</taxon>
        <taxon>Ascomycota</taxon>
        <taxon>Pezizomycotina</taxon>
        <taxon>Sordariomycetes</taxon>
        <taxon>Xylariomycetidae</taxon>
        <taxon>Xylariales</taxon>
        <taxon>Xylariaceae</taxon>
        <taxon>Xylaria</taxon>
    </lineage>
</organism>
<dbReference type="EMBL" id="SKBN01000259">
    <property type="protein sequence ID" value="TGJ79821.1"/>
    <property type="molecule type" value="Genomic_DNA"/>
</dbReference>
<comment type="caution">
    <text evidence="2">The sequence shown here is derived from an EMBL/GenBank/DDBJ whole genome shotgun (WGS) entry which is preliminary data.</text>
</comment>
<feature type="compositionally biased region" description="Low complexity" evidence="1">
    <location>
        <begin position="64"/>
        <end position="78"/>
    </location>
</feature>
<dbReference type="AlphaFoldDB" id="A0A4Z0YKC8"/>
<keyword evidence="3" id="KW-1185">Reference proteome</keyword>
<sequence length="122" mass="13970">MANPVGEDNWLAYIDEQRRHASDLDARVKVVELFKAALGDEPASLRLWLAYCEYFWSLFTECQSPSSSSPSPAPSSSSWAEDERQLGRDLFSFDAALSLWGDGYNATKFRLADSHRFWDRWV</sequence>
<evidence type="ECO:0000256" key="1">
    <source>
        <dbReference type="SAM" id="MobiDB-lite"/>
    </source>
</evidence>
<accession>A0A4Z0YKC8</accession>
<evidence type="ECO:0000313" key="3">
    <source>
        <dbReference type="Proteomes" id="UP000297716"/>
    </source>
</evidence>
<feature type="non-terminal residue" evidence="2">
    <location>
        <position position="122"/>
    </location>
</feature>
<name>A0A4Z0YKC8_9PEZI</name>
<dbReference type="InterPro" id="IPR011990">
    <property type="entry name" value="TPR-like_helical_dom_sf"/>
</dbReference>
<protein>
    <recommendedName>
        <fullName evidence="4">Suppressor of forked domain-containing protein</fullName>
    </recommendedName>
</protein>
<proteinExistence type="predicted"/>
<reference evidence="2 3" key="1">
    <citation type="submission" date="2019-03" db="EMBL/GenBank/DDBJ databases">
        <title>Draft genome sequence of Xylaria hypoxylon DSM 108379, a ubiquitous saprotrophic-parasitic fungi on hardwood.</title>
        <authorList>
            <person name="Buettner E."/>
            <person name="Leonhardt S."/>
            <person name="Gebauer A.M."/>
            <person name="Liers C."/>
            <person name="Hofrichter M."/>
            <person name="Kellner H."/>
        </authorList>
    </citation>
    <scope>NUCLEOTIDE SEQUENCE [LARGE SCALE GENOMIC DNA]</scope>
    <source>
        <strain evidence="2 3">DSM 108379</strain>
    </source>
</reference>
<evidence type="ECO:0008006" key="4">
    <source>
        <dbReference type="Google" id="ProtNLM"/>
    </source>
</evidence>
<dbReference type="Proteomes" id="UP000297716">
    <property type="component" value="Unassembled WGS sequence"/>
</dbReference>
<gene>
    <name evidence="2" type="ORF">E0Z10_g8948</name>
</gene>
<dbReference type="Gene3D" id="1.25.40.10">
    <property type="entry name" value="Tetratricopeptide repeat domain"/>
    <property type="match status" value="1"/>
</dbReference>